<reference evidence="1 2" key="1">
    <citation type="submission" date="2013-01" db="EMBL/GenBank/DDBJ databases">
        <authorList>
            <person name="Harkins D.M."/>
            <person name="Durkin A.S."/>
            <person name="Brinkac L.M."/>
            <person name="Haft D.H."/>
            <person name="Selengut J.D."/>
            <person name="Sanka R."/>
            <person name="DePew J."/>
            <person name="Purushe J."/>
            <person name="Hospenthal D.R."/>
            <person name="Murray C.K."/>
            <person name="Pimentel G."/>
            <person name="Wasfy M."/>
            <person name="Vinetz J.M."/>
            <person name="Sutton G.G."/>
            <person name="Nierman W.C."/>
            <person name="Fouts D.E."/>
        </authorList>
    </citation>
    <scope>NUCLEOTIDE SEQUENCE [LARGE SCALE GENOMIC DNA]</scope>
    <source>
        <strain evidence="1 2">2006001855</strain>
    </source>
</reference>
<comment type="caution">
    <text evidence="1">The sequence shown here is derived from an EMBL/GenBank/DDBJ whole genome shotgun (WGS) entry which is preliminary data.</text>
</comment>
<gene>
    <name evidence="1" type="ORF">LEP1GSC038_1860</name>
</gene>
<dbReference type="AlphaFoldDB" id="M6FRG0"/>
<sequence>MCLSFPYFWVAENKLYFALYGSRNRWKDSGDFSISENHTLCK</sequence>
<organism evidence="1 2">
    <name type="scientific">Leptospira weilii str. 2006001855</name>
    <dbReference type="NCBI Taxonomy" id="996804"/>
    <lineage>
        <taxon>Bacteria</taxon>
        <taxon>Pseudomonadati</taxon>
        <taxon>Spirochaetota</taxon>
        <taxon>Spirochaetia</taxon>
        <taxon>Leptospirales</taxon>
        <taxon>Leptospiraceae</taxon>
        <taxon>Leptospira</taxon>
    </lineage>
</organism>
<proteinExistence type="predicted"/>
<accession>M6FRG0</accession>
<evidence type="ECO:0000313" key="2">
    <source>
        <dbReference type="Proteomes" id="UP000012101"/>
    </source>
</evidence>
<evidence type="ECO:0000313" key="1">
    <source>
        <dbReference type="EMBL" id="EMM72724.1"/>
    </source>
</evidence>
<name>M6FRG0_9LEPT</name>
<dbReference type="Proteomes" id="UP000012101">
    <property type="component" value="Unassembled WGS sequence"/>
</dbReference>
<protein>
    <submittedName>
        <fullName evidence="1">Uncharacterized protein</fullName>
    </submittedName>
</protein>
<dbReference type="EMBL" id="AFJM02000037">
    <property type="protein sequence ID" value="EMM72724.1"/>
    <property type="molecule type" value="Genomic_DNA"/>
</dbReference>